<keyword evidence="4" id="KW-0472">Membrane</keyword>
<evidence type="ECO:0000256" key="4">
    <source>
        <dbReference type="ARBA" id="ARBA00023136"/>
    </source>
</evidence>
<evidence type="ECO:0000313" key="7">
    <source>
        <dbReference type="EMBL" id="TAA24482.1"/>
    </source>
</evidence>
<accession>A0A4Q8M4J1</accession>
<dbReference type="Proteomes" id="UP000292627">
    <property type="component" value="Unassembled WGS sequence"/>
</dbReference>
<dbReference type="PANTHER" id="PTHR38776:SF1">
    <property type="entry name" value="MLTA-INTERACTING PROTEIN-RELATED"/>
    <property type="match status" value="1"/>
</dbReference>
<evidence type="ECO:0000256" key="2">
    <source>
        <dbReference type="ARBA" id="ARBA00005722"/>
    </source>
</evidence>
<evidence type="ECO:0000256" key="3">
    <source>
        <dbReference type="ARBA" id="ARBA00022729"/>
    </source>
</evidence>
<dbReference type="EMBL" id="SHMG01000003">
    <property type="protein sequence ID" value="TAA44658.1"/>
    <property type="molecule type" value="Genomic_DNA"/>
</dbReference>
<dbReference type="AlphaFoldDB" id="A0A4Q8L8R8"/>
<dbReference type="OrthoDB" id="5951177at2"/>
<proteinExistence type="inferred from homology"/>
<comment type="caution">
    <text evidence="7">The sequence shown here is derived from an EMBL/GenBank/DDBJ whole genome shotgun (WGS) entry which is preliminary data.</text>
</comment>
<dbReference type="GO" id="GO:0009279">
    <property type="term" value="C:cell outer membrane"/>
    <property type="evidence" value="ECO:0007669"/>
    <property type="project" value="UniProtKB-SubCell"/>
</dbReference>
<evidence type="ECO:0000313" key="9">
    <source>
        <dbReference type="Proteomes" id="UP000292627"/>
    </source>
</evidence>
<dbReference type="RefSeq" id="WP_019184024.1">
    <property type="nucleotide sequence ID" value="NZ_SHMC01000004.1"/>
</dbReference>
<gene>
    <name evidence="8" type="ORF">EA655_06940</name>
    <name evidence="7" type="ORF">EA660_12200</name>
</gene>
<comment type="subcellular location">
    <subcellularLocation>
        <location evidence="1">Cell outer membrane</location>
    </subcellularLocation>
</comment>
<keyword evidence="5" id="KW-0998">Cell outer membrane</keyword>
<dbReference type="EMBL" id="SHMC01000004">
    <property type="protein sequence ID" value="TAA24482.1"/>
    <property type="molecule type" value="Genomic_DNA"/>
</dbReference>
<keyword evidence="3 6" id="KW-0732">Signal</keyword>
<dbReference type="PANTHER" id="PTHR38776">
    <property type="entry name" value="MLTA-INTERACTING PROTEIN-RELATED"/>
    <property type="match status" value="1"/>
</dbReference>
<evidence type="ECO:0000256" key="5">
    <source>
        <dbReference type="ARBA" id="ARBA00023237"/>
    </source>
</evidence>
<dbReference type="Proteomes" id="UP000294164">
    <property type="component" value="Unassembled WGS sequence"/>
</dbReference>
<accession>A0A4Q8L8R8</accession>
<dbReference type="InterPro" id="IPR010583">
    <property type="entry name" value="MipA"/>
</dbReference>
<feature type="chain" id="PRO_5036120074" evidence="6">
    <location>
        <begin position="27"/>
        <end position="268"/>
    </location>
</feature>
<feature type="signal peptide" evidence="6">
    <location>
        <begin position="1"/>
        <end position="26"/>
    </location>
</feature>
<evidence type="ECO:0000256" key="6">
    <source>
        <dbReference type="SAM" id="SignalP"/>
    </source>
</evidence>
<dbReference type="Pfam" id="PF06629">
    <property type="entry name" value="MipA"/>
    <property type="match status" value="1"/>
</dbReference>
<protein>
    <submittedName>
        <fullName evidence="7">MipA/OmpV family protein</fullName>
    </submittedName>
</protein>
<organism evidence="7 9">
    <name type="scientific">Pseudoxanthomonas winnipegensis</name>
    <dbReference type="NCBI Taxonomy" id="2480810"/>
    <lineage>
        <taxon>Bacteria</taxon>
        <taxon>Pseudomonadati</taxon>
        <taxon>Pseudomonadota</taxon>
        <taxon>Gammaproteobacteria</taxon>
        <taxon>Lysobacterales</taxon>
        <taxon>Lysobacteraceae</taxon>
        <taxon>Pseudoxanthomonas</taxon>
    </lineage>
</organism>
<evidence type="ECO:0000313" key="10">
    <source>
        <dbReference type="Proteomes" id="UP000294164"/>
    </source>
</evidence>
<name>A0A4Q8L8R8_9GAMM</name>
<reference evidence="9 10" key="1">
    <citation type="submission" date="2019-02" db="EMBL/GenBank/DDBJ databases">
        <title>WGS of Pseudoxanthomonas species novum from clinical isolates.</title>
        <authorList>
            <person name="Bernier A.-M."/>
            <person name="Bernard K."/>
            <person name="Vachon A."/>
        </authorList>
    </citation>
    <scope>NUCLEOTIDE SEQUENCE [LARGE SCALE GENOMIC DNA]</scope>
    <source>
        <strain evidence="8 10">NML130969</strain>
        <strain evidence="7 9">NML171200</strain>
    </source>
</reference>
<sequence length="268" mass="28778">MPKQFTGAVLALASLFLSAKPINARAQDAWSSDDDHKMHGLIGLGAASIPDAPGSDDQRTIPLPVLSLRFSGSAFYVGNPFGGSPLQAGAAWKTDGGWRFGAGFSTQANEPREADNRQREAGVEDIERGSAALVFAQWNYEQVSATLTGAKALGDSEQGMIATLRLERVITLNPRLRITFGPSATWADDENMRTYFGVPLGSTELAQYEPSGGLQEIAMQAGISYAVSPKWILGAGLRIARLQSEARASPLVEDETQRSMSAFLARRF</sequence>
<evidence type="ECO:0000313" key="8">
    <source>
        <dbReference type="EMBL" id="TAA44658.1"/>
    </source>
</evidence>
<comment type="similarity">
    <text evidence="2">Belongs to the MipA/OmpV family.</text>
</comment>
<evidence type="ECO:0000256" key="1">
    <source>
        <dbReference type="ARBA" id="ARBA00004442"/>
    </source>
</evidence>